<dbReference type="PATRIC" id="fig|1638788.3.peg.3418"/>
<name>A0A0K1S2W4_9CHRO</name>
<evidence type="ECO:0000313" key="1">
    <source>
        <dbReference type="EMBL" id="AKV68395.1"/>
    </source>
</evidence>
<accession>A0A0K1S2W4</accession>
<dbReference type="Proteomes" id="UP000068167">
    <property type="component" value="Chromosome"/>
</dbReference>
<protein>
    <submittedName>
        <fullName evidence="1">Uncharacterized protein</fullName>
    </submittedName>
</protein>
<sequence>MIVLIAIATRTARSSNTPTQGERGTKTAYTIPILWGIYLKNDLKYAKLRYYVTIASSQYHE</sequence>
<dbReference type="EMBL" id="CP011339">
    <property type="protein sequence ID" value="AKV68395.1"/>
    <property type="molecule type" value="Genomic_DNA"/>
</dbReference>
<dbReference type="KEGG" id="mpk:VL20_3388"/>
<reference evidence="1 2" key="1">
    <citation type="journal article" date="2016" name="Stand. Genomic Sci.">
        <title>Complete genome sequence and genomic characterization of Microcystis panniformis FACHB 1757 by third-generation sequencing.</title>
        <authorList>
            <person name="Zhang J.Y."/>
            <person name="Guan R."/>
            <person name="Zhang H.J."/>
            <person name="Li H."/>
            <person name="Xiao P."/>
            <person name="Yu G.L."/>
            <person name="Du L."/>
            <person name="Cao D.M."/>
            <person name="Zhu B.C."/>
            <person name="Li R.H."/>
            <person name="Lu Z.H."/>
        </authorList>
    </citation>
    <scope>NUCLEOTIDE SEQUENCE [LARGE SCALE GENOMIC DNA]</scope>
    <source>
        <strain evidence="1 2">FACHB-1757</strain>
    </source>
</reference>
<proteinExistence type="predicted"/>
<organism evidence="1 2">
    <name type="scientific">Microcystis panniformis FACHB-1757</name>
    <dbReference type="NCBI Taxonomy" id="1638788"/>
    <lineage>
        <taxon>Bacteria</taxon>
        <taxon>Bacillati</taxon>
        <taxon>Cyanobacteriota</taxon>
        <taxon>Cyanophyceae</taxon>
        <taxon>Oscillatoriophycideae</taxon>
        <taxon>Chroococcales</taxon>
        <taxon>Microcystaceae</taxon>
        <taxon>Microcystis</taxon>
    </lineage>
</organism>
<dbReference type="AlphaFoldDB" id="A0A0K1S2W4"/>
<evidence type="ECO:0000313" key="2">
    <source>
        <dbReference type="Proteomes" id="UP000068167"/>
    </source>
</evidence>
<keyword evidence="2" id="KW-1185">Reference proteome</keyword>
<gene>
    <name evidence="1" type="ORF">VL20_3388</name>
</gene>